<dbReference type="EMBL" id="JAGPXD010000001">
    <property type="protein sequence ID" value="KAH7375622.1"/>
    <property type="molecule type" value="Genomic_DNA"/>
</dbReference>
<accession>A0A8K0TSB5</accession>
<evidence type="ECO:0000313" key="3">
    <source>
        <dbReference type="Proteomes" id="UP000813385"/>
    </source>
</evidence>
<comment type="caution">
    <text evidence="2">The sequence shown here is derived from an EMBL/GenBank/DDBJ whole genome shotgun (WGS) entry which is preliminary data.</text>
</comment>
<feature type="compositionally biased region" description="Basic and acidic residues" evidence="1">
    <location>
        <begin position="224"/>
        <end position="253"/>
    </location>
</feature>
<feature type="region of interest" description="Disordered" evidence="1">
    <location>
        <begin position="224"/>
        <end position="264"/>
    </location>
</feature>
<gene>
    <name evidence="2" type="ORF">B0T11DRAFT_11125</name>
</gene>
<protein>
    <submittedName>
        <fullName evidence="2">Uncharacterized protein</fullName>
    </submittedName>
</protein>
<sequence>MERGPGNVTYLDSRAFVSQIQEYYIVAGGRSSQIIMQLQSPRSWGLTPRSRSIDRYYLLSLEPWLLPMAGLSCMIRTKWRARTIPAGMWLASALFELPSTSRGASCHWPNKGADYLPPAASCSSTQRIRAPPPSTGAGMLPSPEWRRRTTLRDHRCLWRKGPPSGGWASPERCLGISFYLPAPRFPDVSRSAWGTPIQAHTRPFQVSRIPSLVEAFQGCAYRPRDDNQAVRRGSRRGEAQGKHSKDLANEGREGPTLSVVPAGPFRNGVLSDLPHL</sequence>
<name>A0A8K0TSB5_9PEZI</name>
<dbReference type="AlphaFoldDB" id="A0A8K0TSB5"/>
<evidence type="ECO:0000313" key="2">
    <source>
        <dbReference type="EMBL" id="KAH7375622.1"/>
    </source>
</evidence>
<proteinExistence type="predicted"/>
<organism evidence="2 3">
    <name type="scientific">Plectosphaerella cucumerina</name>
    <dbReference type="NCBI Taxonomy" id="40658"/>
    <lineage>
        <taxon>Eukaryota</taxon>
        <taxon>Fungi</taxon>
        <taxon>Dikarya</taxon>
        <taxon>Ascomycota</taxon>
        <taxon>Pezizomycotina</taxon>
        <taxon>Sordariomycetes</taxon>
        <taxon>Hypocreomycetidae</taxon>
        <taxon>Glomerellales</taxon>
        <taxon>Plectosphaerellaceae</taxon>
        <taxon>Plectosphaerella</taxon>
    </lineage>
</organism>
<keyword evidence="3" id="KW-1185">Reference proteome</keyword>
<reference evidence="2" key="1">
    <citation type="journal article" date="2021" name="Nat. Commun.">
        <title>Genetic determinants of endophytism in the Arabidopsis root mycobiome.</title>
        <authorList>
            <person name="Mesny F."/>
            <person name="Miyauchi S."/>
            <person name="Thiergart T."/>
            <person name="Pickel B."/>
            <person name="Atanasova L."/>
            <person name="Karlsson M."/>
            <person name="Huettel B."/>
            <person name="Barry K.W."/>
            <person name="Haridas S."/>
            <person name="Chen C."/>
            <person name="Bauer D."/>
            <person name="Andreopoulos W."/>
            <person name="Pangilinan J."/>
            <person name="LaButti K."/>
            <person name="Riley R."/>
            <person name="Lipzen A."/>
            <person name="Clum A."/>
            <person name="Drula E."/>
            <person name="Henrissat B."/>
            <person name="Kohler A."/>
            <person name="Grigoriev I.V."/>
            <person name="Martin F.M."/>
            <person name="Hacquard S."/>
        </authorList>
    </citation>
    <scope>NUCLEOTIDE SEQUENCE</scope>
    <source>
        <strain evidence="2">MPI-CAGE-AT-0016</strain>
    </source>
</reference>
<evidence type="ECO:0000256" key="1">
    <source>
        <dbReference type="SAM" id="MobiDB-lite"/>
    </source>
</evidence>
<dbReference type="Proteomes" id="UP000813385">
    <property type="component" value="Unassembled WGS sequence"/>
</dbReference>